<dbReference type="GeneID" id="13289849"/>
<feature type="region of interest" description="Disordered" evidence="1">
    <location>
        <begin position="74"/>
        <end position="141"/>
    </location>
</feature>
<feature type="compositionally biased region" description="Basic and acidic residues" evidence="1">
    <location>
        <begin position="637"/>
        <end position="671"/>
    </location>
</feature>
<dbReference type="Proteomes" id="UP000002668">
    <property type="component" value="Genome"/>
</dbReference>
<dbReference type="GO" id="GO:0031931">
    <property type="term" value="C:TORC1 complex"/>
    <property type="evidence" value="ECO:0007669"/>
    <property type="project" value="InterPro"/>
</dbReference>
<dbReference type="InterPro" id="IPR018857">
    <property type="entry name" value="TORC1_cplx_su_TCO89"/>
</dbReference>
<feature type="region of interest" description="Disordered" evidence="1">
    <location>
        <begin position="590"/>
        <end position="671"/>
    </location>
</feature>
<reference evidence="3" key="1">
    <citation type="journal article" date="2011" name="Nat. Commun.">
        <title>Effector diversification within compartments of the Leptosphaeria maculans genome affected by Repeat-Induced Point mutations.</title>
        <authorList>
            <person name="Rouxel T."/>
            <person name="Grandaubert J."/>
            <person name="Hane J.K."/>
            <person name="Hoede C."/>
            <person name="van de Wouw A.P."/>
            <person name="Couloux A."/>
            <person name="Dominguez V."/>
            <person name="Anthouard V."/>
            <person name="Bally P."/>
            <person name="Bourras S."/>
            <person name="Cozijnsen A.J."/>
            <person name="Ciuffetti L.M."/>
            <person name="Degrave A."/>
            <person name="Dilmaghani A."/>
            <person name="Duret L."/>
            <person name="Fudal I."/>
            <person name="Goodwin S.B."/>
            <person name="Gout L."/>
            <person name="Glaser N."/>
            <person name="Linglin J."/>
            <person name="Kema G.H.J."/>
            <person name="Lapalu N."/>
            <person name="Lawrence C.B."/>
            <person name="May K."/>
            <person name="Meyer M."/>
            <person name="Ollivier B."/>
            <person name="Poulain J."/>
            <person name="Schoch C.L."/>
            <person name="Simon A."/>
            <person name="Spatafora J.W."/>
            <person name="Stachowiak A."/>
            <person name="Turgeon B.G."/>
            <person name="Tyler B.M."/>
            <person name="Vincent D."/>
            <person name="Weissenbach J."/>
            <person name="Amselem J."/>
            <person name="Quesneville H."/>
            <person name="Oliver R.P."/>
            <person name="Wincker P."/>
            <person name="Balesdent M.-H."/>
            <person name="Howlett B.J."/>
        </authorList>
    </citation>
    <scope>NUCLEOTIDE SEQUENCE [LARGE SCALE GENOMIC DNA]</scope>
    <source>
        <strain evidence="3">JN3 / isolate v23.1.3 / race Av1-4-5-6-7-8</strain>
    </source>
</reference>
<sequence>MVLHLGTPTTVQLTVIVTGTNVAHAVPRSRAPTPAIDIPWTPAELLASTTNLDAGCSPLGHPVCRAVRPRLGLDDTAPPPAPSHSPFCEDAGMASADDAHSRAKRPAAMTRQSSSQSQPSQSPSEGHARPAHHKTRGHGHHVVGQRVQRNASFGKNLNKLNKAAQAAQHTQQAQAHTADSTGRHHRRSQSGASLSAPSSPRPSVKRNASSGAIVRAAHTAHTQANLRKNHSSGHLAHKGHAKHAVKVSKSDVTHLKRVNRSRHASPEPQATVHFDVAGGDDEEEEDVEEGGDDGWTEESASQSPTTTRSNTRSNSVVLEAQHKLAEKNRENNRGGGASQSGSDQDYGVPATETLPDRTCDNTRTNGSSSSQNHSRPANADMITSRLLQRSASHHNPAQTSNVAATVLSATHRQHLVSTSAGSTLVDTPGRDLVSRFMDGDGSAGTPHDGAYMPSHSSTGTGQDGELDNSKRNKSMPNVSGADTPSKAASRSGATTPTNLPPSRTQQKLMLQRASSAIEPQKLVPVTLPRTGGPTFLQSGIHYNANGEGRLDPRLQQQFNHVTVEYKVVRRYRNPLADSIARIQHIPGMSRKSRIPGASSNHGFANARGSGSLSTSFSNEAGMESDGASLSRRSRVIFNDHEEGRDRNAGDEGDAEGRQSFESEGARSRDEAEEICRRLWESAEVVEAD</sequence>
<dbReference type="OMA" id="AEWEDTT"/>
<evidence type="ECO:0000256" key="1">
    <source>
        <dbReference type="SAM" id="MobiDB-lite"/>
    </source>
</evidence>
<dbReference type="PANTHER" id="PTHR22794">
    <property type="entry name" value="THAP DOMAIN PROTEIN 11"/>
    <property type="match status" value="1"/>
</dbReference>
<dbReference type="OrthoDB" id="5430106at2759"/>
<feature type="compositionally biased region" description="Polar residues" evidence="1">
    <location>
        <begin position="361"/>
        <end position="375"/>
    </location>
</feature>
<feature type="region of interest" description="Disordered" evidence="1">
    <location>
        <begin position="418"/>
        <end position="505"/>
    </location>
</feature>
<feature type="compositionally biased region" description="Low complexity" evidence="1">
    <location>
        <begin position="189"/>
        <end position="202"/>
    </location>
</feature>
<dbReference type="HOGENOM" id="CLU_029628_0_0_1"/>
<feature type="compositionally biased region" description="Low complexity" evidence="1">
    <location>
        <begin position="303"/>
        <end position="315"/>
    </location>
</feature>
<feature type="compositionally biased region" description="Polar residues" evidence="1">
    <location>
        <begin position="597"/>
        <end position="618"/>
    </location>
</feature>
<dbReference type="GO" id="GO:0031929">
    <property type="term" value="P:TOR signaling"/>
    <property type="evidence" value="ECO:0007669"/>
    <property type="project" value="InterPro"/>
</dbReference>
<dbReference type="VEuPathDB" id="FungiDB:LEMA_P110660.1"/>
<dbReference type="InParanoid" id="E4ZXQ2"/>
<feature type="compositionally biased region" description="Acidic residues" evidence="1">
    <location>
        <begin position="278"/>
        <end position="296"/>
    </location>
</feature>
<proteinExistence type="predicted"/>
<evidence type="ECO:0000313" key="2">
    <source>
        <dbReference type="EMBL" id="CBX96147.1"/>
    </source>
</evidence>
<dbReference type="PANTHER" id="PTHR22794:SF2">
    <property type="entry name" value="THAP DOMAIN-CONTAINING PROTEIN 11"/>
    <property type="match status" value="1"/>
</dbReference>
<dbReference type="eggNOG" id="ENOG502QSCZ">
    <property type="taxonomic scope" value="Eukaryota"/>
</dbReference>
<gene>
    <name evidence="2" type="ORF">LEMA_P110660.1</name>
</gene>
<dbReference type="AlphaFoldDB" id="E4ZXQ2"/>
<evidence type="ECO:0000313" key="3">
    <source>
        <dbReference type="Proteomes" id="UP000002668"/>
    </source>
</evidence>
<dbReference type="GO" id="GO:0000329">
    <property type="term" value="C:fungal-type vacuole membrane"/>
    <property type="evidence" value="ECO:0007669"/>
    <property type="project" value="TreeGrafter"/>
</dbReference>
<dbReference type="STRING" id="985895.E4ZXQ2"/>
<feature type="compositionally biased region" description="Polar residues" evidence="1">
    <location>
        <begin position="474"/>
        <end position="505"/>
    </location>
</feature>
<feature type="compositionally biased region" description="Basic residues" evidence="1">
    <location>
        <begin position="129"/>
        <end position="141"/>
    </location>
</feature>
<dbReference type="Pfam" id="PF10452">
    <property type="entry name" value="TCO89"/>
    <property type="match status" value="1"/>
</dbReference>
<name>E4ZXQ2_LEPMJ</name>
<feature type="compositionally biased region" description="Low complexity" evidence="1">
    <location>
        <begin position="162"/>
        <end position="178"/>
    </location>
</feature>
<organism evidence="3">
    <name type="scientific">Leptosphaeria maculans (strain JN3 / isolate v23.1.3 / race Av1-4-5-6-7-8)</name>
    <name type="common">Blackleg fungus</name>
    <name type="synonym">Phoma lingam</name>
    <dbReference type="NCBI Taxonomy" id="985895"/>
    <lineage>
        <taxon>Eukaryota</taxon>
        <taxon>Fungi</taxon>
        <taxon>Dikarya</taxon>
        <taxon>Ascomycota</taxon>
        <taxon>Pezizomycotina</taxon>
        <taxon>Dothideomycetes</taxon>
        <taxon>Pleosporomycetidae</taxon>
        <taxon>Pleosporales</taxon>
        <taxon>Pleosporineae</taxon>
        <taxon>Leptosphaeriaceae</taxon>
        <taxon>Plenodomus</taxon>
        <taxon>Plenodomus lingam/Leptosphaeria maculans species complex</taxon>
    </lineage>
</organism>
<feature type="compositionally biased region" description="Low complexity" evidence="1">
    <location>
        <begin position="112"/>
        <end position="124"/>
    </location>
</feature>
<feature type="region of interest" description="Disordered" evidence="1">
    <location>
        <begin position="162"/>
        <end position="209"/>
    </location>
</feature>
<feature type="compositionally biased region" description="Basic and acidic residues" evidence="1">
    <location>
        <begin position="320"/>
        <end position="332"/>
    </location>
</feature>
<protein>
    <submittedName>
        <fullName evidence="2">Uncharacterized protein</fullName>
    </submittedName>
</protein>
<feature type="region of interest" description="Disordered" evidence="1">
    <location>
        <begin position="230"/>
        <end position="378"/>
    </location>
</feature>
<dbReference type="EMBL" id="FP929128">
    <property type="protein sequence ID" value="CBX96147.1"/>
    <property type="molecule type" value="Genomic_DNA"/>
</dbReference>
<feature type="compositionally biased region" description="Basic residues" evidence="1">
    <location>
        <begin position="230"/>
        <end position="246"/>
    </location>
</feature>
<accession>E4ZXQ2</accession>
<keyword evidence="3" id="KW-1185">Reference proteome</keyword>